<dbReference type="SUPFAM" id="SSF57938">
    <property type="entry name" value="DnaJ/Hsp40 cysteine-rich domain"/>
    <property type="match status" value="1"/>
</dbReference>
<reference evidence="6 7" key="1">
    <citation type="submission" date="2013-09" db="EMBL/GenBank/DDBJ databases">
        <title>High correlation between genotypes and phenotypes of environmental bacteria Comamonas testosteroni strains.</title>
        <authorList>
            <person name="Liu L."/>
            <person name="Zhu W."/>
            <person name="Xia X."/>
            <person name="Xu B."/>
            <person name="Luo M."/>
            <person name="Wang G."/>
        </authorList>
    </citation>
    <scope>NUCLEOTIDE SEQUENCE [LARGE SCALE GENOMIC DNA]</scope>
    <source>
        <strain evidence="6 7">DF2</strain>
    </source>
</reference>
<protein>
    <recommendedName>
        <fullName evidence="5">J domain-containing protein</fullName>
    </recommendedName>
</protein>
<keyword evidence="1" id="KW-0235">DNA replication</keyword>
<evidence type="ECO:0000256" key="2">
    <source>
        <dbReference type="ARBA" id="ARBA00023016"/>
    </source>
</evidence>
<dbReference type="InterPro" id="IPR008971">
    <property type="entry name" value="HSP40/DnaJ_pept-bd"/>
</dbReference>
<dbReference type="InterPro" id="IPR036410">
    <property type="entry name" value="HSP_DnaJ_Cys-rich_dom_sf"/>
</dbReference>
<dbReference type="Gene3D" id="2.60.260.20">
    <property type="entry name" value="Urease metallochaperone UreE, N-terminal domain"/>
    <property type="match status" value="2"/>
</dbReference>
<dbReference type="SUPFAM" id="SSF46565">
    <property type="entry name" value="Chaperone J-domain"/>
    <property type="match status" value="1"/>
</dbReference>
<dbReference type="Pfam" id="PF01556">
    <property type="entry name" value="DnaJ_C"/>
    <property type="match status" value="1"/>
</dbReference>
<comment type="caution">
    <text evidence="6">The sequence shown here is derived from an EMBL/GenBank/DDBJ whole genome shotgun (WGS) entry which is preliminary data.</text>
</comment>
<dbReference type="Proteomes" id="UP000029549">
    <property type="component" value="Unassembled WGS sequence"/>
</dbReference>
<keyword evidence="2" id="KW-0346">Stress response</keyword>
<dbReference type="PANTHER" id="PTHR43096:SF52">
    <property type="entry name" value="DNAJ HOMOLOG 1, MITOCHONDRIAL-RELATED"/>
    <property type="match status" value="1"/>
</dbReference>
<dbReference type="GO" id="GO:0051082">
    <property type="term" value="F:unfolded protein binding"/>
    <property type="evidence" value="ECO:0007669"/>
    <property type="project" value="InterPro"/>
</dbReference>
<dbReference type="InterPro" id="IPR002939">
    <property type="entry name" value="DnaJ_C"/>
</dbReference>
<dbReference type="Pfam" id="PF00226">
    <property type="entry name" value="DnaJ"/>
    <property type="match status" value="1"/>
</dbReference>
<feature type="region of interest" description="Disordered" evidence="4">
    <location>
        <begin position="373"/>
        <end position="396"/>
    </location>
</feature>
<dbReference type="GO" id="GO:0006260">
    <property type="term" value="P:DNA replication"/>
    <property type="evidence" value="ECO:0007669"/>
    <property type="project" value="UniProtKB-KW"/>
</dbReference>
<organism evidence="6 7">
    <name type="scientific">Comamonas thiooxydans</name>
    <dbReference type="NCBI Taxonomy" id="363952"/>
    <lineage>
        <taxon>Bacteria</taxon>
        <taxon>Pseudomonadati</taxon>
        <taxon>Pseudomonadota</taxon>
        <taxon>Betaproteobacteria</taxon>
        <taxon>Burkholderiales</taxon>
        <taxon>Comamonadaceae</taxon>
        <taxon>Comamonas</taxon>
    </lineage>
</organism>
<keyword evidence="3" id="KW-0143">Chaperone</keyword>
<dbReference type="SUPFAM" id="SSF49493">
    <property type="entry name" value="HSP40/DnaJ peptide-binding domain"/>
    <property type="match status" value="2"/>
</dbReference>
<dbReference type="AlphaFoldDB" id="A0A0E3BLA1"/>
<evidence type="ECO:0000313" key="7">
    <source>
        <dbReference type="Proteomes" id="UP000029549"/>
    </source>
</evidence>
<dbReference type="InterPro" id="IPR001623">
    <property type="entry name" value="DnaJ_domain"/>
</dbReference>
<dbReference type="InterPro" id="IPR036869">
    <property type="entry name" value="J_dom_sf"/>
</dbReference>
<feature type="domain" description="J" evidence="5">
    <location>
        <begin position="5"/>
        <end position="74"/>
    </location>
</feature>
<dbReference type="GO" id="GO:0042026">
    <property type="term" value="P:protein refolding"/>
    <property type="evidence" value="ECO:0007669"/>
    <property type="project" value="TreeGrafter"/>
</dbReference>
<dbReference type="CDD" id="cd06257">
    <property type="entry name" value="DnaJ"/>
    <property type="match status" value="1"/>
</dbReference>
<evidence type="ECO:0000256" key="3">
    <source>
        <dbReference type="ARBA" id="ARBA00023186"/>
    </source>
</evidence>
<evidence type="ECO:0000256" key="4">
    <source>
        <dbReference type="SAM" id="MobiDB-lite"/>
    </source>
</evidence>
<evidence type="ECO:0000256" key="1">
    <source>
        <dbReference type="ARBA" id="ARBA00022705"/>
    </source>
</evidence>
<proteinExistence type="predicted"/>
<evidence type="ECO:0000259" key="5">
    <source>
        <dbReference type="PROSITE" id="PS50076"/>
    </source>
</evidence>
<dbReference type="PANTHER" id="PTHR43096">
    <property type="entry name" value="DNAJ HOMOLOG 1, MITOCHONDRIAL-RELATED"/>
    <property type="match status" value="1"/>
</dbReference>
<dbReference type="Gene3D" id="2.10.230.10">
    <property type="entry name" value="Heat shock protein DnaJ, cysteine-rich domain"/>
    <property type="match status" value="1"/>
</dbReference>
<dbReference type="PROSITE" id="PS50076">
    <property type="entry name" value="DNAJ_2"/>
    <property type="match status" value="1"/>
</dbReference>
<evidence type="ECO:0000313" key="6">
    <source>
        <dbReference type="EMBL" id="KGH01937.1"/>
    </source>
</evidence>
<dbReference type="EMBL" id="AWTP01000180">
    <property type="protein sequence ID" value="KGH01937.1"/>
    <property type="molecule type" value="Genomic_DNA"/>
</dbReference>
<keyword evidence="7" id="KW-1185">Reference proteome</keyword>
<sequence length="396" mass="43762">MSHREAFRELELTEGLPLAEVKAQYRRLAKLWHPDKNKTPGSSARMVRINLAYEVLCQFYSTPFTGYTTHDSGQGFGEGGFGGYGRRYHSDPFNDADPFGGSRPDNDEPLYATRGRKIIRKIKITLFEAVFGCKRTVEGVVTDNCALCGGSGRKGHHQFCELCRGQGRIFTNPRDRYSPTSKRCGACAGSGYRENKCAACDASGQGHSRSWSEQITIPPGAHHQGFVVVKGRGGQSSSKHLHGDLVINIEIIEHPLFMTSASYDVLESDAIGVVVPVSFWTWILGGEVVVPLLQGSRVVTFAAREEVISIPGEGLPCARDPSRRGNLIVELLPCEDTKLSPEHRRMVEQMAKEQQSGRINEWSHAMRDWTFGSTESRFGESKPKKKTARKKADSGG</sequence>
<dbReference type="GO" id="GO:0005737">
    <property type="term" value="C:cytoplasm"/>
    <property type="evidence" value="ECO:0007669"/>
    <property type="project" value="TreeGrafter"/>
</dbReference>
<name>A0A0E3BLA1_9BURK</name>
<gene>
    <name evidence="6" type="ORF">P608_26875</name>
</gene>
<dbReference type="Gene3D" id="1.10.287.110">
    <property type="entry name" value="DnaJ domain"/>
    <property type="match status" value="1"/>
</dbReference>
<dbReference type="SMART" id="SM00271">
    <property type="entry name" value="DnaJ"/>
    <property type="match status" value="1"/>
</dbReference>
<accession>A0A0E3BLA1</accession>